<dbReference type="HOGENOM" id="CLU_2623690_0_0_1"/>
<gene>
    <name evidence="1" type="ORF">AG1IA_04869</name>
</gene>
<dbReference type="Proteomes" id="UP000011668">
    <property type="component" value="Unassembled WGS sequence"/>
</dbReference>
<organism evidence="1 2">
    <name type="scientific">Thanatephorus cucumeris (strain AG1-IA)</name>
    <name type="common">Rice sheath blight fungus</name>
    <name type="synonym">Rhizoctonia solani</name>
    <dbReference type="NCBI Taxonomy" id="983506"/>
    <lineage>
        <taxon>Eukaryota</taxon>
        <taxon>Fungi</taxon>
        <taxon>Dikarya</taxon>
        <taxon>Basidiomycota</taxon>
        <taxon>Agaricomycotina</taxon>
        <taxon>Agaricomycetes</taxon>
        <taxon>Cantharellales</taxon>
        <taxon>Ceratobasidiaceae</taxon>
        <taxon>Rhizoctonia</taxon>
        <taxon>Rhizoctonia solani AG-1</taxon>
    </lineage>
</organism>
<sequence length="78" mass="8865">MELKLLAWFTATKPLASHCETLFGYVIPVFRTSSSCIYSGVIRCRLLEHDSMNENEANKSLRLGQRFGNLLEQKSGAW</sequence>
<evidence type="ECO:0000313" key="1">
    <source>
        <dbReference type="EMBL" id="ELU41106.1"/>
    </source>
</evidence>
<keyword evidence="2" id="KW-1185">Reference proteome</keyword>
<evidence type="ECO:0000313" key="2">
    <source>
        <dbReference type="Proteomes" id="UP000011668"/>
    </source>
</evidence>
<reference evidence="1 2" key="1">
    <citation type="journal article" date="2013" name="Nat. Commun.">
        <title>The evolution and pathogenic mechanisms of the rice sheath blight pathogen.</title>
        <authorList>
            <person name="Zheng A."/>
            <person name="Lin R."/>
            <person name="Xu L."/>
            <person name="Qin P."/>
            <person name="Tang C."/>
            <person name="Ai P."/>
            <person name="Zhang D."/>
            <person name="Liu Y."/>
            <person name="Sun Z."/>
            <person name="Feng H."/>
            <person name="Wang Y."/>
            <person name="Chen Y."/>
            <person name="Liang X."/>
            <person name="Fu R."/>
            <person name="Li Q."/>
            <person name="Zhang J."/>
            <person name="Yu X."/>
            <person name="Xie Z."/>
            <person name="Ding L."/>
            <person name="Guan P."/>
            <person name="Tang J."/>
            <person name="Liang Y."/>
            <person name="Wang S."/>
            <person name="Deng Q."/>
            <person name="Li S."/>
            <person name="Zhu J."/>
            <person name="Wang L."/>
            <person name="Liu H."/>
            <person name="Li P."/>
        </authorList>
    </citation>
    <scope>NUCLEOTIDE SEQUENCE [LARGE SCALE GENOMIC DNA]</scope>
    <source>
        <strain evidence="2">AG-1 IA</strain>
    </source>
</reference>
<protein>
    <submittedName>
        <fullName evidence="1">Uncharacterized protein</fullName>
    </submittedName>
</protein>
<proteinExistence type="predicted"/>
<accession>L8WSJ5</accession>
<dbReference type="AlphaFoldDB" id="L8WSJ5"/>
<dbReference type="EMBL" id="AFRT01001133">
    <property type="protein sequence ID" value="ELU41106.1"/>
    <property type="molecule type" value="Genomic_DNA"/>
</dbReference>
<comment type="caution">
    <text evidence="1">The sequence shown here is derived from an EMBL/GenBank/DDBJ whole genome shotgun (WGS) entry which is preliminary data.</text>
</comment>
<name>L8WSJ5_THACA</name>